<proteinExistence type="predicted"/>
<comment type="caution">
    <text evidence="3">The sequence shown here is derived from an EMBL/GenBank/DDBJ whole genome shotgun (WGS) entry which is preliminary data.</text>
</comment>
<organism evidence="3 4">
    <name type="scientific">Phakopsora pachyrhizi</name>
    <name type="common">Asian soybean rust disease fungus</name>
    <dbReference type="NCBI Taxonomy" id="170000"/>
    <lineage>
        <taxon>Eukaryota</taxon>
        <taxon>Fungi</taxon>
        <taxon>Dikarya</taxon>
        <taxon>Basidiomycota</taxon>
        <taxon>Pucciniomycotina</taxon>
        <taxon>Pucciniomycetes</taxon>
        <taxon>Pucciniales</taxon>
        <taxon>Phakopsoraceae</taxon>
        <taxon>Phakopsora</taxon>
    </lineage>
</organism>
<name>A0AAV0B7T9_PHAPC</name>
<evidence type="ECO:0000313" key="4">
    <source>
        <dbReference type="Proteomes" id="UP001153365"/>
    </source>
</evidence>
<feature type="chain" id="PRO_5043404139" evidence="1">
    <location>
        <begin position="21"/>
        <end position="298"/>
    </location>
</feature>
<dbReference type="Gene3D" id="3.40.50.1820">
    <property type="entry name" value="alpha/beta hydrolase"/>
    <property type="match status" value="1"/>
</dbReference>
<dbReference type="PANTHER" id="PTHR43433">
    <property type="entry name" value="HYDROLASE, ALPHA/BETA FOLD FAMILY PROTEIN"/>
    <property type="match status" value="1"/>
</dbReference>
<dbReference type="PANTHER" id="PTHR43433:SF5">
    <property type="entry name" value="AB HYDROLASE-1 DOMAIN-CONTAINING PROTEIN"/>
    <property type="match status" value="1"/>
</dbReference>
<accession>A0AAV0B7T9</accession>
<reference evidence="3" key="1">
    <citation type="submission" date="2022-06" db="EMBL/GenBank/DDBJ databases">
        <authorList>
            <consortium name="SYNGENTA / RWTH Aachen University"/>
        </authorList>
    </citation>
    <scope>NUCLEOTIDE SEQUENCE</scope>
</reference>
<dbReference type="InterPro" id="IPR050471">
    <property type="entry name" value="AB_hydrolase"/>
</dbReference>
<keyword evidence="1" id="KW-0732">Signal</keyword>
<dbReference type="AlphaFoldDB" id="A0AAV0B7T9"/>
<dbReference type="EMBL" id="CALTRL010003707">
    <property type="protein sequence ID" value="CAH7681783.1"/>
    <property type="molecule type" value="Genomic_DNA"/>
</dbReference>
<dbReference type="GO" id="GO:0016787">
    <property type="term" value="F:hydrolase activity"/>
    <property type="evidence" value="ECO:0007669"/>
    <property type="project" value="UniProtKB-KW"/>
</dbReference>
<keyword evidence="4" id="KW-1185">Reference proteome</keyword>
<feature type="signal peptide" evidence="1">
    <location>
        <begin position="1"/>
        <end position="20"/>
    </location>
</feature>
<dbReference type="Pfam" id="PF00561">
    <property type="entry name" value="Abhydrolase_1"/>
    <property type="match status" value="1"/>
</dbReference>
<gene>
    <name evidence="3" type="ORF">PPACK8108_LOCUS14433</name>
</gene>
<feature type="domain" description="AB hydrolase-1" evidence="2">
    <location>
        <begin position="74"/>
        <end position="183"/>
    </location>
</feature>
<protein>
    <submittedName>
        <fullName evidence="3">Alpha/Beta hydrolase protein</fullName>
    </submittedName>
</protein>
<dbReference type="SUPFAM" id="SSF53474">
    <property type="entry name" value="alpha/beta-Hydrolases"/>
    <property type="match status" value="1"/>
</dbReference>
<dbReference type="InterPro" id="IPR029058">
    <property type="entry name" value="AB_hydrolase_fold"/>
</dbReference>
<evidence type="ECO:0000256" key="1">
    <source>
        <dbReference type="SAM" id="SignalP"/>
    </source>
</evidence>
<sequence length="298" mass="32853">MISSIFLLTLLALFLNCVNAAVKPLIKESFLEPQWLSLPPTPTLPGNPTGKSVLINGADIWYAEFGNVHSKEVPVLLLHGGLGNSDYYGSLIPLISRERRIIAMDTRGHGRSTMDERKLTFELYASDATGLLKHLDIQKAAFVGWSHAGVGTIAAMMGPKTSSFVERAFLYGAYSNVKANSETYTDEAIFKKFYYRAISEYKRYQPDGDLEGFITALITLDSSLPLYTASDLAKIKLGNKVTICFGEHDEAIKHSEFENLSKMIVGSKKVIIKNASHFGIIQNPEAVAKELNIALSEK</sequence>
<evidence type="ECO:0000313" key="3">
    <source>
        <dbReference type="EMBL" id="CAH7681783.1"/>
    </source>
</evidence>
<dbReference type="InterPro" id="IPR000073">
    <property type="entry name" value="AB_hydrolase_1"/>
</dbReference>
<keyword evidence="3" id="KW-0378">Hydrolase</keyword>
<dbReference type="Proteomes" id="UP001153365">
    <property type="component" value="Unassembled WGS sequence"/>
</dbReference>
<evidence type="ECO:0000259" key="2">
    <source>
        <dbReference type="Pfam" id="PF00561"/>
    </source>
</evidence>